<comment type="caution">
    <text evidence="9">The sequence shown here is derived from an EMBL/GenBank/DDBJ whole genome shotgun (WGS) entry which is preliminary data.</text>
</comment>
<dbReference type="SMART" id="SM00355">
    <property type="entry name" value="ZnF_C2H2"/>
    <property type="match status" value="2"/>
</dbReference>
<feature type="domain" description="C2H2-type" evidence="8">
    <location>
        <begin position="79"/>
        <end position="102"/>
    </location>
</feature>
<dbReference type="PROSITE" id="PS50157">
    <property type="entry name" value="ZINC_FINGER_C2H2_2"/>
    <property type="match status" value="2"/>
</dbReference>
<dbReference type="InterPro" id="IPR013087">
    <property type="entry name" value="Znf_C2H2_type"/>
</dbReference>
<keyword evidence="6" id="KW-0539">Nucleus</keyword>
<evidence type="ECO:0000256" key="3">
    <source>
        <dbReference type="ARBA" id="ARBA00022737"/>
    </source>
</evidence>
<gene>
    <name evidence="9" type="ORF">LARSCL_LOCUS22340</name>
</gene>
<dbReference type="PROSITE" id="PS00028">
    <property type="entry name" value="ZINC_FINGER_C2H2_1"/>
    <property type="match status" value="2"/>
</dbReference>
<evidence type="ECO:0000259" key="8">
    <source>
        <dbReference type="PROSITE" id="PS50157"/>
    </source>
</evidence>
<feature type="domain" description="C2H2-type" evidence="8">
    <location>
        <begin position="50"/>
        <end position="77"/>
    </location>
</feature>
<name>A0AAV2BXU3_9ARAC</name>
<dbReference type="PANTHER" id="PTHR24394:SF44">
    <property type="entry name" value="ZINC FINGER PROTEIN 271-LIKE"/>
    <property type="match status" value="1"/>
</dbReference>
<dbReference type="AlphaFoldDB" id="A0AAV2BXU3"/>
<evidence type="ECO:0000256" key="2">
    <source>
        <dbReference type="ARBA" id="ARBA00022723"/>
    </source>
</evidence>
<sequence>MDSELSTSASTLLYKNGTQLQPFHCSICFRGFSYKDWDILDETNRNFNERICPICKKSFYDAGTMRRHLKVHQSCRELYVCNICSKSFTRKDNLNVHMKTIHMVI</sequence>
<dbReference type="Gene3D" id="3.30.160.60">
    <property type="entry name" value="Classic Zinc Finger"/>
    <property type="match status" value="2"/>
</dbReference>
<evidence type="ECO:0000313" key="9">
    <source>
        <dbReference type="EMBL" id="CAL1301136.1"/>
    </source>
</evidence>
<dbReference type="GO" id="GO:0005634">
    <property type="term" value="C:nucleus"/>
    <property type="evidence" value="ECO:0007669"/>
    <property type="project" value="UniProtKB-SubCell"/>
</dbReference>
<dbReference type="SUPFAM" id="SSF57667">
    <property type="entry name" value="beta-beta-alpha zinc fingers"/>
    <property type="match status" value="1"/>
</dbReference>
<proteinExistence type="predicted"/>
<keyword evidence="10" id="KW-1185">Reference proteome</keyword>
<dbReference type="Proteomes" id="UP001497382">
    <property type="component" value="Unassembled WGS sequence"/>
</dbReference>
<dbReference type="EMBL" id="CAXIEN010000626">
    <property type="protein sequence ID" value="CAL1301136.1"/>
    <property type="molecule type" value="Genomic_DNA"/>
</dbReference>
<keyword evidence="5" id="KW-0862">Zinc</keyword>
<accession>A0AAV2BXU3</accession>
<dbReference type="GO" id="GO:0000981">
    <property type="term" value="F:DNA-binding transcription factor activity, RNA polymerase II-specific"/>
    <property type="evidence" value="ECO:0007669"/>
    <property type="project" value="TreeGrafter"/>
</dbReference>
<keyword evidence="4 7" id="KW-0863">Zinc-finger</keyword>
<protein>
    <recommendedName>
        <fullName evidence="8">C2H2-type domain-containing protein</fullName>
    </recommendedName>
</protein>
<dbReference type="Pfam" id="PF00096">
    <property type="entry name" value="zf-C2H2"/>
    <property type="match status" value="2"/>
</dbReference>
<evidence type="ECO:0000256" key="4">
    <source>
        <dbReference type="ARBA" id="ARBA00022771"/>
    </source>
</evidence>
<dbReference type="GO" id="GO:1990837">
    <property type="term" value="F:sequence-specific double-stranded DNA binding"/>
    <property type="evidence" value="ECO:0007669"/>
    <property type="project" value="UniProtKB-ARBA"/>
</dbReference>
<dbReference type="GO" id="GO:0008270">
    <property type="term" value="F:zinc ion binding"/>
    <property type="evidence" value="ECO:0007669"/>
    <property type="project" value="UniProtKB-KW"/>
</dbReference>
<evidence type="ECO:0000256" key="7">
    <source>
        <dbReference type="PROSITE-ProRule" id="PRU00042"/>
    </source>
</evidence>
<evidence type="ECO:0000256" key="5">
    <source>
        <dbReference type="ARBA" id="ARBA00022833"/>
    </source>
</evidence>
<reference evidence="9 10" key="1">
    <citation type="submission" date="2024-04" db="EMBL/GenBank/DDBJ databases">
        <authorList>
            <person name="Rising A."/>
            <person name="Reimegard J."/>
            <person name="Sonavane S."/>
            <person name="Akerstrom W."/>
            <person name="Nylinder S."/>
            <person name="Hedman E."/>
            <person name="Kallberg Y."/>
        </authorList>
    </citation>
    <scope>NUCLEOTIDE SEQUENCE [LARGE SCALE GENOMIC DNA]</scope>
</reference>
<evidence type="ECO:0000256" key="1">
    <source>
        <dbReference type="ARBA" id="ARBA00004123"/>
    </source>
</evidence>
<keyword evidence="2" id="KW-0479">Metal-binding</keyword>
<dbReference type="PANTHER" id="PTHR24394">
    <property type="entry name" value="ZINC FINGER PROTEIN"/>
    <property type="match status" value="1"/>
</dbReference>
<dbReference type="InterPro" id="IPR036236">
    <property type="entry name" value="Znf_C2H2_sf"/>
</dbReference>
<keyword evidence="3" id="KW-0677">Repeat</keyword>
<dbReference type="FunFam" id="3.30.160.60:FF:000303">
    <property type="entry name" value="Zinc finger protein 41"/>
    <property type="match status" value="1"/>
</dbReference>
<evidence type="ECO:0000256" key="6">
    <source>
        <dbReference type="ARBA" id="ARBA00023242"/>
    </source>
</evidence>
<evidence type="ECO:0000313" key="10">
    <source>
        <dbReference type="Proteomes" id="UP001497382"/>
    </source>
</evidence>
<comment type="subcellular location">
    <subcellularLocation>
        <location evidence="1">Nucleus</location>
    </subcellularLocation>
</comment>
<organism evidence="9 10">
    <name type="scientific">Larinioides sclopetarius</name>
    <dbReference type="NCBI Taxonomy" id="280406"/>
    <lineage>
        <taxon>Eukaryota</taxon>
        <taxon>Metazoa</taxon>
        <taxon>Ecdysozoa</taxon>
        <taxon>Arthropoda</taxon>
        <taxon>Chelicerata</taxon>
        <taxon>Arachnida</taxon>
        <taxon>Araneae</taxon>
        <taxon>Araneomorphae</taxon>
        <taxon>Entelegynae</taxon>
        <taxon>Araneoidea</taxon>
        <taxon>Araneidae</taxon>
        <taxon>Larinioides</taxon>
    </lineage>
</organism>